<sequence length="674" mass="72904">MMMSKKILLPFALSTLAIVLNGCGGGGSTINEDPTQGGGTIPTTNLDCKATDETCLNFVLDYPVEGLNFDCSFSPNQHYITLLEVDPETNKKLNAVTGACSISSSRSDETITLYLQGSNTHKIALGTIKLDTLGKYGTTHLTVLDMATALTGQPPASMSNADPTIKVAMALVKLFQSIGVERGDNVVGDLQPTQFTQDKKNLLTSLTQDITATEWKNGQYATLLKPWLDVSKVSDAQAYALVVQVTNLANAALFQANEATYAGIVDPVSSPLPLGFYGCNQALADCFNKSTTNLRHMMANMFMLTDREGYAMGYGLQWRGDATLYKDKDGNVTGVAPPVLLWTKAKPMQMLVAPQQNGWLNPISKDIQSTQPLRLSIDGNANNDLQIYQGKFMNDYAVAGNEGFYKQLTRSTTGNIQHYGLWRQTVGTENYKGSLDIIKANPISYLGKEIFKTAANVSSGQRYVFPLYATLTFRFDTTGIAPIDLGIVVDEKGNIRTDIKPNATATDMSGQCATVTDNSLIDSNGVQQYRLGTTGGTESSDNDSSITVRMILSNPQLGNLNGILMGLNSVVRQDTNPDDNVNDSISVNGAKINLYNLLAGQNSSNSINLSDYENKTARWINLYAFYQAVYNNIKDISPAPTDAEKALAQRLSGTVSIKLANQSIPACNAIKTKP</sequence>
<evidence type="ECO:0000313" key="3">
    <source>
        <dbReference type="Proteomes" id="UP000294065"/>
    </source>
</evidence>
<keyword evidence="1" id="KW-0732">Signal</keyword>
<proteinExistence type="predicted"/>
<dbReference type="Proteomes" id="UP000294065">
    <property type="component" value="Unassembled WGS sequence"/>
</dbReference>
<accession>A0AAE8G8T6</accession>
<feature type="chain" id="PRO_5042052866" evidence="1">
    <location>
        <begin position="23"/>
        <end position="674"/>
    </location>
</feature>
<dbReference type="AlphaFoldDB" id="A0AAE8G8T6"/>
<dbReference type="EMBL" id="SGTH01000008">
    <property type="protein sequence ID" value="RZH26176.1"/>
    <property type="molecule type" value="Genomic_DNA"/>
</dbReference>
<evidence type="ECO:0000256" key="1">
    <source>
        <dbReference type="SAM" id="SignalP"/>
    </source>
</evidence>
<comment type="caution">
    <text evidence="2">The sequence shown here is derived from an EMBL/GenBank/DDBJ whole genome shotgun (WGS) entry which is preliminary data.</text>
</comment>
<protein>
    <submittedName>
        <fullName evidence="2">Protein FilF</fullName>
    </submittedName>
</protein>
<gene>
    <name evidence="2" type="ORF">EXD98_16170</name>
</gene>
<evidence type="ECO:0000313" key="2">
    <source>
        <dbReference type="EMBL" id="RZH26176.1"/>
    </source>
</evidence>
<dbReference type="RefSeq" id="WP_130174059.1">
    <property type="nucleotide sequence ID" value="NZ_JAFHFP010000007.1"/>
</dbReference>
<organism evidence="2 3">
    <name type="scientific">Acinetobacter pittii</name>
    <name type="common">Acinetobacter genomosp. 3</name>
    <dbReference type="NCBI Taxonomy" id="48296"/>
    <lineage>
        <taxon>Bacteria</taxon>
        <taxon>Pseudomonadati</taxon>
        <taxon>Pseudomonadota</taxon>
        <taxon>Gammaproteobacteria</taxon>
        <taxon>Moraxellales</taxon>
        <taxon>Moraxellaceae</taxon>
        <taxon>Acinetobacter</taxon>
        <taxon>Acinetobacter calcoaceticus/baumannii complex</taxon>
    </lineage>
</organism>
<name>A0AAE8G8T6_ACIPI</name>
<feature type="signal peptide" evidence="1">
    <location>
        <begin position="1"/>
        <end position="22"/>
    </location>
</feature>
<reference evidence="2 3" key="1">
    <citation type="submission" date="2019-02" db="EMBL/GenBank/DDBJ databases">
        <title>The Batch Genome Submission of Acinetobacter spp. strains.</title>
        <authorList>
            <person name="Qin J."/>
            <person name="Hu Y."/>
            <person name="Ye H."/>
            <person name="Wei L."/>
            <person name="Feng Y."/>
            <person name="Zong Z."/>
        </authorList>
    </citation>
    <scope>NUCLEOTIDE SEQUENCE [LARGE SCALE GENOMIC DNA]</scope>
    <source>
        <strain evidence="2 3">WCHAP100012</strain>
    </source>
</reference>